<dbReference type="EMBL" id="AP014938">
    <property type="protein sequence ID" value="BAS20014.1"/>
    <property type="molecule type" value="Genomic_DNA"/>
</dbReference>
<dbReference type="Proteomes" id="UP000770330">
    <property type="component" value="Unassembled WGS sequence"/>
</dbReference>
<sequence length="54" mass="5933">MGFDIKGTVEQGLDKAQEVINEKAGKEVVTDEHVAKVEEVVTENVSKLTEKFGK</sequence>
<reference evidence="2" key="1">
    <citation type="submission" date="2015-08" db="EMBL/GenBank/DDBJ databases">
        <title>Complete DNA Sequence of Pseudomonas syringae pv. actinidiae, the Causal Agent of Kiwifruit Canker Disease.</title>
        <authorList>
            <person name="Rikkerink E.H.A."/>
            <person name="Fineran P.C."/>
        </authorList>
    </citation>
    <scope>NUCLEOTIDE SEQUENCE</scope>
    <source>
        <strain evidence="2">NUM-Rm6536</strain>
    </source>
</reference>
<dbReference type="OMA" id="MGFDIKG"/>
<dbReference type="EMBL" id="JABZXL010000007">
    <property type="protein sequence ID" value="MBF1658932.1"/>
    <property type="molecule type" value="Genomic_DNA"/>
</dbReference>
<dbReference type="EMBL" id="JABZXO010000004">
    <property type="protein sequence ID" value="MBF1656870.1"/>
    <property type="molecule type" value="Genomic_DNA"/>
</dbReference>
<reference evidence="6" key="2">
    <citation type="submission" date="2015-08" db="EMBL/GenBank/DDBJ databases">
        <title>Complete genome sequence of Rothia mucilaginosa strain NUM-Rm6536.</title>
        <authorList>
            <person name="Nambu T."/>
        </authorList>
    </citation>
    <scope>NUCLEOTIDE SEQUENCE [LARGE SCALE GENOMIC DNA]</scope>
    <source>
        <strain evidence="6">NUM-Rm6536</strain>
    </source>
</reference>
<protein>
    <submittedName>
        <fullName evidence="1">Ribosome recycling factor</fullName>
    </submittedName>
</protein>
<name>A0A0K2RYW7_9MICC</name>
<evidence type="ECO:0000313" key="2">
    <source>
        <dbReference type="EMBL" id="BAS20014.1"/>
    </source>
</evidence>
<accession>A0A0K2RYW7</accession>
<evidence type="ECO:0000313" key="1">
    <source>
        <dbReference type="EMBL" id="ATF63160.1"/>
    </source>
</evidence>
<evidence type="ECO:0000313" key="4">
    <source>
        <dbReference type="EMBL" id="MBF1658932.1"/>
    </source>
</evidence>
<evidence type="ECO:0000313" key="5">
    <source>
        <dbReference type="EMBL" id="MBF1663238.1"/>
    </source>
</evidence>
<organism evidence="2">
    <name type="scientific">Rothia mucilaginosa</name>
    <dbReference type="NCBI Taxonomy" id="43675"/>
    <lineage>
        <taxon>Bacteria</taxon>
        <taxon>Bacillati</taxon>
        <taxon>Actinomycetota</taxon>
        <taxon>Actinomycetes</taxon>
        <taxon>Micrococcales</taxon>
        <taxon>Micrococcaceae</taxon>
        <taxon>Rothia</taxon>
    </lineage>
</organism>
<reference evidence="7" key="3">
    <citation type="submission" date="2017-09" db="EMBL/GenBank/DDBJ databases">
        <title>FDA dAtabase for Regulatory Grade micrObial Sequences (FDA-ARGOS): Supporting development and validation of Infectious Disease Dx tests.</title>
        <authorList>
            <person name="Minogue T."/>
            <person name="Wolcott M."/>
            <person name="Wasieloski L."/>
            <person name="Aguilar W."/>
            <person name="Moore D."/>
            <person name="Tallon L."/>
            <person name="Sadzewicz L."/>
            <person name="Ott S."/>
            <person name="Zhao X."/>
            <person name="Nagaraj S."/>
            <person name="Vavikolanu K."/>
            <person name="Aluvathingal J."/>
            <person name="Nadendla S."/>
            <person name="Sichtig H."/>
        </authorList>
    </citation>
    <scope>NUCLEOTIDE SEQUENCE [LARGE SCALE GENOMIC DNA]</scope>
    <source>
        <strain evidence="7">FDAARGOS_369</strain>
    </source>
</reference>
<evidence type="ECO:0000313" key="3">
    <source>
        <dbReference type="EMBL" id="MBF1656870.1"/>
    </source>
</evidence>
<evidence type="ECO:0000313" key="7">
    <source>
        <dbReference type="Proteomes" id="UP000218628"/>
    </source>
</evidence>
<reference evidence="1" key="4">
    <citation type="submission" date="2017-09" db="EMBL/GenBank/DDBJ databases">
        <title>FDA dAtabase for Regulatory Grade micrObial Sequences (FDA-ARGOS): Supporting development and validation of Infectious Disease Dx tests.</title>
        <authorList>
            <person name="Campos J."/>
            <person name="Goldberg B."/>
            <person name="Tallon L."/>
            <person name="Sadzewicz L."/>
            <person name="Ott S."/>
            <person name="Zhao X."/>
            <person name="Nagaraj S."/>
            <person name="Vavikolanu K."/>
            <person name="Aluvathingal J."/>
            <person name="Nadendla S."/>
            <person name="Geyer C."/>
            <person name="Nandy P."/>
            <person name="Hobson J."/>
            <person name="Sichtig H."/>
        </authorList>
    </citation>
    <scope>NUCLEOTIDE SEQUENCE</scope>
    <source>
        <strain evidence="1">FDAARGOS_369</strain>
    </source>
</reference>
<dbReference type="Proteomes" id="UP000713964">
    <property type="component" value="Unassembled WGS sequence"/>
</dbReference>
<gene>
    <name evidence="1" type="ORF">CO690_05505</name>
    <name evidence="4" type="ORF">HXO58_03755</name>
    <name evidence="3" type="ORF">HXO61_02900</name>
    <name evidence="5" type="ORF">HXO64_01595</name>
    <name evidence="2" type="ORF">RM6536_0767</name>
</gene>
<dbReference type="EMBL" id="JABZXR010000004">
    <property type="protein sequence ID" value="MBF1663238.1"/>
    <property type="molecule type" value="Genomic_DNA"/>
</dbReference>
<proteinExistence type="predicted"/>
<dbReference type="RefSeq" id="WP_005504128.1">
    <property type="nucleotide sequence ID" value="NZ_AP014938.1"/>
</dbReference>
<dbReference type="Proteomes" id="UP000218628">
    <property type="component" value="Chromosome"/>
</dbReference>
<dbReference type="EMBL" id="CP023510">
    <property type="protein sequence ID" value="ATF63160.1"/>
    <property type="molecule type" value="Genomic_DNA"/>
</dbReference>
<dbReference type="PATRIC" id="fig|43675.28.peg.785"/>
<evidence type="ECO:0000313" key="6">
    <source>
        <dbReference type="Proteomes" id="UP000066203"/>
    </source>
</evidence>
<dbReference type="AlphaFoldDB" id="A0A0K2RYW7"/>
<reference evidence="3" key="5">
    <citation type="submission" date="2020-04" db="EMBL/GenBank/DDBJ databases">
        <title>Deep metagenomics examines the oral microbiome during advanced dental caries in children, revealing novel taxa and co-occurrences with host molecules.</title>
        <authorList>
            <person name="Baker J.L."/>
            <person name="Morton J.T."/>
            <person name="Dinis M."/>
            <person name="Alvarez R."/>
            <person name="Tran N.C."/>
            <person name="Knight R."/>
            <person name="Edlund A."/>
        </authorList>
    </citation>
    <scope>NUCLEOTIDE SEQUENCE</scope>
    <source>
        <strain evidence="4">JCVI_29_bin.11</strain>
        <strain evidence="3">JCVI_39_bin.18</strain>
        <strain evidence="5">JCVI_44_bin.2</strain>
    </source>
</reference>
<dbReference type="Proteomes" id="UP000066203">
    <property type="component" value="Chromosome"/>
</dbReference>
<dbReference type="Proteomes" id="UP000756427">
    <property type="component" value="Unassembled WGS sequence"/>
</dbReference>